<protein>
    <submittedName>
        <fullName evidence="1">Uncharacterized protein</fullName>
    </submittedName>
</protein>
<sequence length="156" mass="18015">MSKTKEQIKAILSNNSDKLVNIMRDSSTPIHLQQRQYIDTFEDNNSTTCTYDWYDAQAFDAKHLENYVCSFVGSVENLMNQSGNLGVPQKPNPYYFTQCGKCQYIILTNRDIGKKLVCMNPRESCSHYNHTQPLSNNEFMNDVLELVNEHFKLNST</sequence>
<dbReference type="Proteomes" id="UP000663854">
    <property type="component" value="Unassembled WGS sequence"/>
</dbReference>
<organism evidence="1 3">
    <name type="scientific">Rotaria sordida</name>
    <dbReference type="NCBI Taxonomy" id="392033"/>
    <lineage>
        <taxon>Eukaryota</taxon>
        <taxon>Metazoa</taxon>
        <taxon>Spiralia</taxon>
        <taxon>Gnathifera</taxon>
        <taxon>Rotifera</taxon>
        <taxon>Eurotatoria</taxon>
        <taxon>Bdelloidea</taxon>
        <taxon>Philodinida</taxon>
        <taxon>Philodinidae</taxon>
        <taxon>Rotaria</taxon>
    </lineage>
</organism>
<reference evidence="1" key="1">
    <citation type="submission" date="2021-02" db="EMBL/GenBank/DDBJ databases">
        <authorList>
            <person name="Nowell W R."/>
        </authorList>
    </citation>
    <scope>NUCLEOTIDE SEQUENCE</scope>
</reference>
<accession>A0A814G6J5</accession>
<keyword evidence="4" id="KW-1185">Reference proteome</keyword>
<dbReference type="Proteomes" id="UP000663870">
    <property type="component" value="Unassembled WGS sequence"/>
</dbReference>
<evidence type="ECO:0000313" key="3">
    <source>
        <dbReference type="Proteomes" id="UP000663854"/>
    </source>
</evidence>
<proteinExistence type="predicted"/>
<dbReference type="EMBL" id="CAJNOH010000304">
    <property type="protein sequence ID" value="CAF0992452.1"/>
    <property type="molecule type" value="Genomic_DNA"/>
</dbReference>
<dbReference type="EMBL" id="CAJNOL010000674">
    <property type="protein sequence ID" value="CAF1161892.1"/>
    <property type="molecule type" value="Genomic_DNA"/>
</dbReference>
<evidence type="ECO:0000313" key="1">
    <source>
        <dbReference type="EMBL" id="CAF0992452.1"/>
    </source>
</evidence>
<name>A0A814G6J5_9BILA</name>
<evidence type="ECO:0000313" key="2">
    <source>
        <dbReference type="EMBL" id="CAF1161892.1"/>
    </source>
</evidence>
<dbReference type="AlphaFoldDB" id="A0A814G6J5"/>
<evidence type="ECO:0000313" key="4">
    <source>
        <dbReference type="Proteomes" id="UP000663870"/>
    </source>
</evidence>
<gene>
    <name evidence="2" type="ORF">JXQ802_LOCUS22304</name>
    <name evidence="1" type="ORF">PYM288_LOCUS14189</name>
</gene>
<comment type="caution">
    <text evidence="1">The sequence shown here is derived from an EMBL/GenBank/DDBJ whole genome shotgun (WGS) entry which is preliminary data.</text>
</comment>